<dbReference type="OrthoDB" id="6730379at2759"/>
<dbReference type="EMBL" id="PDLM01000004">
    <property type="protein sequence ID" value="RDW79478.1"/>
    <property type="molecule type" value="Genomic_DNA"/>
</dbReference>
<evidence type="ECO:0000313" key="2">
    <source>
        <dbReference type="EMBL" id="RDW79478.1"/>
    </source>
</evidence>
<sequence length="52" mass="6144">MASFSCVMIAALTLRIILLWENRRRDKGGLREHAANSEFMNMTDRKNGEFRW</sequence>
<evidence type="ECO:0000256" key="1">
    <source>
        <dbReference type="SAM" id="SignalP"/>
    </source>
</evidence>
<dbReference type="AlphaFoldDB" id="A0A3D8RZN2"/>
<reference evidence="2 3" key="1">
    <citation type="journal article" date="2018" name="IMA Fungus">
        <title>IMA Genome-F 9: Draft genome sequence of Annulohypoxylon stygium, Aspergillus mulundensis, Berkeleyomyces basicola (syn. Thielaviopsis basicola), Ceratocystis smalleyi, two Cercospora beticola strains, Coleophoma cylindrospora, Fusarium fracticaudum, Phialophora cf. hyalina, and Morchella septimelata.</title>
        <authorList>
            <person name="Wingfield B.D."/>
            <person name="Bills G.F."/>
            <person name="Dong Y."/>
            <person name="Huang W."/>
            <person name="Nel W.J."/>
            <person name="Swalarsk-Parry B.S."/>
            <person name="Vaghefi N."/>
            <person name="Wilken P.M."/>
            <person name="An Z."/>
            <person name="de Beer Z.W."/>
            <person name="De Vos L."/>
            <person name="Chen L."/>
            <person name="Duong T.A."/>
            <person name="Gao Y."/>
            <person name="Hammerbacher A."/>
            <person name="Kikkert J.R."/>
            <person name="Li Y."/>
            <person name="Li H."/>
            <person name="Li K."/>
            <person name="Li Q."/>
            <person name="Liu X."/>
            <person name="Ma X."/>
            <person name="Naidoo K."/>
            <person name="Pethybridge S.J."/>
            <person name="Sun J."/>
            <person name="Steenkamp E.T."/>
            <person name="van der Nest M.A."/>
            <person name="van Wyk S."/>
            <person name="Wingfield M.J."/>
            <person name="Xiong C."/>
            <person name="Yue Q."/>
            <person name="Zhang X."/>
        </authorList>
    </citation>
    <scope>NUCLEOTIDE SEQUENCE [LARGE SCALE GENOMIC DNA]</scope>
    <source>
        <strain evidence="2 3">BP6252</strain>
    </source>
</reference>
<feature type="chain" id="PRO_5017626277" evidence="1">
    <location>
        <begin position="20"/>
        <end position="52"/>
    </location>
</feature>
<protein>
    <submittedName>
        <fullName evidence="2">Uncharacterized protein</fullName>
    </submittedName>
</protein>
<gene>
    <name evidence="2" type="ORF">BP6252_04116</name>
</gene>
<name>A0A3D8RZN2_9HELO</name>
<dbReference type="Proteomes" id="UP000256645">
    <property type="component" value="Unassembled WGS sequence"/>
</dbReference>
<comment type="caution">
    <text evidence="2">The sequence shown here is derived from an EMBL/GenBank/DDBJ whole genome shotgun (WGS) entry which is preliminary data.</text>
</comment>
<feature type="signal peptide" evidence="1">
    <location>
        <begin position="1"/>
        <end position="19"/>
    </location>
</feature>
<proteinExistence type="predicted"/>
<evidence type="ECO:0000313" key="3">
    <source>
        <dbReference type="Proteomes" id="UP000256645"/>
    </source>
</evidence>
<accession>A0A3D8RZN2</accession>
<organism evidence="2 3">
    <name type="scientific">Coleophoma cylindrospora</name>
    <dbReference type="NCBI Taxonomy" id="1849047"/>
    <lineage>
        <taxon>Eukaryota</taxon>
        <taxon>Fungi</taxon>
        <taxon>Dikarya</taxon>
        <taxon>Ascomycota</taxon>
        <taxon>Pezizomycotina</taxon>
        <taxon>Leotiomycetes</taxon>
        <taxon>Helotiales</taxon>
        <taxon>Dermateaceae</taxon>
        <taxon>Coleophoma</taxon>
    </lineage>
</organism>
<keyword evidence="3" id="KW-1185">Reference proteome</keyword>
<keyword evidence="1" id="KW-0732">Signal</keyword>